<dbReference type="GO" id="GO:0003824">
    <property type="term" value="F:catalytic activity"/>
    <property type="evidence" value="ECO:0007669"/>
    <property type="project" value="InterPro"/>
</dbReference>
<reference evidence="3" key="1">
    <citation type="submission" date="2023-06" db="EMBL/GenBank/DDBJ databases">
        <title>Genome-scale phylogeny and comparative genomics of the fungal order Sordariales.</title>
        <authorList>
            <consortium name="Lawrence Berkeley National Laboratory"/>
            <person name="Hensen N."/>
            <person name="Bonometti L."/>
            <person name="Westerberg I."/>
            <person name="Brannstrom I.O."/>
            <person name="Guillou S."/>
            <person name="Cros-Aarteil S."/>
            <person name="Calhoun S."/>
            <person name="Haridas S."/>
            <person name="Kuo A."/>
            <person name="Mondo S."/>
            <person name="Pangilinan J."/>
            <person name="Riley R."/>
            <person name="Labutti K."/>
            <person name="Andreopoulos B."/>
            <person name="Lipzen A."/>
            <person name="Chen C."/>
            <person name="Yanf M."/>
            <person name="Daum C."/>
            <person name="Ng V."/>
            <person name="Clum A."/>
            <person name="Steindorff A."/>
            <person name="Ohm R."/>
            <person name="Martin F."/>
            <person name="Silar P."/>
            <person name="Natvig D."/>
            <person name="Lalanne C."/>
            <person name="Gautier V."/>
            <person name="Ament-Velasquez S.L."/>
            <person name="Kruys A."/>
            <person name="Hutchinson M.I."/>
            <person name="Powell A.J."/>
            <person name="Barry K."/>
            <person name="Miller A.N."/>
            <person name="Grigoriev I.V."/>
            <person name="Debuchy R."/>
            <person name="Gladieux P."/>
            <person name="Thoren M.H."/>
            <person name="Johannesson H."/>
        </authorList>
    </citation>
    <scope>NUCLEOTIDE SEQUENCE</scope>
    <source>
        <strain evidence="3">SMH2532-1</strain>
    </source>
</reference>
<dbReference type="InterPro" id="IPR001753">
    <property type="entry name" value="Enoyl-CoA_hydra/iso"/>
</dbReference>
<accession>A0AA39Y452</accession>
<dbReference type="Gene3D" id="3.90.226.10">
    <property type="entry name" value="2-enoyl-CoA Hydratase, Chain A, domain 1"/>
    <property type="match status" value="1"/>
</dbReference>
<proteinExistence type="inferred from homology"/>
<dbReference type="PANTHER" id="PTHR11941">
    <property type="entry name" value="ENOYL-COA HYDRATASE-RELATED"/>
    <property type="match status" value="1"/>
</dbReference>
<feature type="non-terminal residue" evidence="3">
    <location>
        <position position="1"/>
    </location>
</feature>
<dbReference type="PROSITE" id="PS00166">
    <property type="entry name" value="ENOYL_COA_HYDRATASE"/>
    <property type="match status" value="1"/>
</dbReference>
<organism evidence="3 4">
    <name type="scientific">Cercophora newfieldiana</name>
    <dbReference type="NCBI Taxonomy" id="92897"/>
    <lineage>
        <taxon>Eukaryota</taxon>
        <taxon>Fungi</taxon>
        <taxon>Dikarya</taxon>
        <taxon>Ascomycota</taxon>
        <taxon>Pezizomycotina</taxon>
        <taxon>Sordariomycetes</taxon>
        <taxon>Sordariomycetidae</taxon>
        <taxon>Sordariales</taxon>
        <taxon>Lasiosphaeriaceae</taxon>
        <taxon>Cercophora</taxon>
    </lineage>
</organism>
<dbReference type="Pfam" id="PF00378">
    <property type="entry name" value="ECH_1"/>
    <property type="match status" value="1"/>
</dbReference>
<dbReference type="InterPro" id="IPR018376">
    <property type="entry name" value="Enoyl-CoA_hyd/isom_CS"/>
</dbReference>
<gene>
    <name evidence="3" type="ORF">B0T16DRAFT_303256</name>
</gene>
<dbReference type="CDD" id="cd06558">
    <property type="entry name" value="crotonase-like"/>
    <property type="match status" value="1"/>
</dbReference>
<evidence type="ECO:0000256" key="2">
    <source>
        <dbReference type="RuleBase" id="RU003707"/>
    </source>
</evidence>
<dbReference type="InterPro" id="IPR029045">
    <property type="entry name" value="ClpP/crotonase-like_dom_sf"/>
</dbReference>
<sequence>AALQTAPPTVPNVLISFPAPHVLLVTLNRPKQLNAIPSTQHAALASLWDWYDAEPHLRAAVLTGSGRAFCAGADLREWDRVNSSSSSPSSGDTTAAAEKIAMPPAGFGGMSNRPGRKPIIAAVNGLCYGGGFEIIVNCDIILAGKDAKFGLPEVTIGVVALAGALPRLAGIVGRQRASEMVLLGRTGYSAETMREWGVVNFVVGEGEGEVVSEAVKVAREMAERCSPDAVIVSREGLRLGGEGLSPERAVEVLAQGWYGRIDKGENMREGVRSFVERRAPVWVDSKL</sequence>
<dbReference type="SUPFAM" id="SSF52096">
    <property type="entry name" value="ClpP/crotonase"/>
    <property type="match status" value="1"/>
</dbReference>
<comment type="caution">
    <text evidence="3">The sequence shown here is derived from an EMBL/GenBank/DDBJ whole genome shotgun (WGS) entry which is preliminary data.</text>
</comment>
<dbReference type="GO" id="GO:0005739">
    <property type="term" value="C:mitochondrion"/>
    <property type="evidence" value="ECO:0007669"/>
    <property type="project" value="TreeGrafter"/>
</dbReference>
<evidence type="ECO:0000313" key="3">
    <source>
        <dbReference type="EMBL" id="KAK0645703.1"/>
    </source>
</evidence>
<name>A0AA39Y452_9PEZI</name>
<keyword evidence="4" id="KW-1185">Reference proteome</keyword>
<dbReference type="AlphaFoldDB" id="A0AA39Y452"/>
<feature type="non-terminal residue" evidence="3">
    <location>
        <position position="287"/>
    </location>
</feature>
<evidence type="ECO:0000313" key="4">
    <source>
        <dbReference type="Proteomes" id="UP001174936"/>
    </source>
</evidence>
<dbReference type="EMBL" id="JAULSV010000004">
    <property type="protein sequence ID" value="KAK0645703.1"/>
    <property type="molecule type" value="Genomic_DNA"/>
</dbReference>
<dbReference type="GO" id="GO:0006635">
    <property type="term" value="P:fatty acid beta-oxidation"/>
    <property type="evidence" value="ECO:0007669"/>
    <property type="project" value="TreeGrafter"/>
</dbReference>
<evidence type="ECO:0000256" key="1">
    <source>
        <dbReference type="ARBA" id="ARBA00005254"/>
    </source>
</evidence>
<dbReference type="Proteomes" id="UP001174936">
    <property type="component" value="Unassembled WGS sequence"/>
</dbReference>
<dbReference type="PANTHER" id="PTHR11941:SF158">
    <property type="entry name" value="ENOYL-COA HYDRATASE (AFU_ORTHOLOGUE AFUA_2G10650)"/>
    <property type="match status" value="1"/>
</dbReference>
<protein>
    <submittedName>
        <fullName evidence="3">Enoyl-hydratase</fullName>
    </submittedName>
</protein>
<comment type="similarity">
    <text evidence="1 2">Belongs to the enoyl-CoA hydratase/isomerase family.</text>
</comment>